<name>A0A4Z2E6U7_9TELE</name>
<accession>A0A4Z2E6U7</accession>
<proteinExistence type="predicted"/>
<comment type="caution">
    <text evidence="1">The sequence shown here is derived from an EMBL/GenBank/DDBJ whole genome shotgun (WGS) entry which is preliminary data.</text>
</comment>
<protein>
    <submittedName>
        <fullName evidence="1">Uncharacterized protein</fullName>
    </submittedName>
</protein>
<reference evidence="1 2" key="1">
    <citation type="submission" date="2019-03" db="EMBL/GenBank/DDBJ databases">
        <title>First draft genome of Liparis tanakae, snailfish: a comprehensive survey of snailfish specific genes.</title>
        <authorList>
            <person name="Kim W."/>
            <person name="Song I."/>
            <person name="Jeong J.-H."/>
            <person name="Kim D."/>
            <person name="Kim S."/>
            <person name="Ryu S."/>
            <person name="Song J.Y."/>
            <person name="Lee S.K."/>
        </authorList>
    </citation>
    <scope>NUCLEOTIDE SEQUENCE [LARGE SCALE GENOMIC DNA]</scope>
    <source>
        <tissue evidence="1">Muscle</tissue>
    </source>
</reference>
<dbReference type="AlphaFoldDB" id="A0A4Z2E6U7"/>
<dbReference type="Proteomes" id="UP000314294">
    <property type="component" value="Unassembled WGS sequence"/>
</dbReference>
<dbReference type="EMBL" id="SRLO01015237">
    <property type="protein sequence ID" value="TNN24489.1"/>
    <property type="molecule type" value="Genomic_DNA"/>
</dbReference>
<evidence type="ECO:0000313" key="1">
    <source>
        <dbReference type="EMBL" id="TNN24489.1"/>
    </source>
</evidence>
<gene>
    <name evidence="1" type="ORF">EYF80_065385</name>
</gene>
<organism evidence="1 2">
    <name type="scientific">Liparis tanakae</name>
    <name type="common">Tanaka's snailfish</name>
    <dbReference type="NCBI Taxonomy" id="230148"/>
    <lineage>
        <taxon>Eukaryota</taxon>
        <taxon>Metazoa</taxon>
        <taxon>Chordata</taxon>
        <taxon>Craniata</taxon>
        <taxon>Vertebrata</taxon>
        <taxon>Euteleostomi</taxon>
        <taxon>Actinopterygii</taxon>
        <taxon>Neopterygii</taxon>
        <taxon>Teleostei</taxon>
        <taxon>Neoteleostei</taxon>
        <taxon>Acanthomorphata</taxon>
        <taxon>Eupercaria</taxon>
        <taxon>Perciformes</taxon>
        <taxon>Cottioidei</taxon>
        <taxon>Cottales</taxon>
        <taxon>Liparidae</taxon>
        <taxon>Liparis</taxon>
    </lineage>
</organism>
<keyword evidence="2" id="KW-1185">Reference proteome</keyword>
<evidence type="ECO:0000313" key="2">
    <source>
        <dbReference type="Proteomes" id="UP000314294"/>
    </source>
</evidence>
<sequence length="34" mass="4059">MRVRLCCVSWPVYPQTSSDSDPIIRRALRRLARR</sequence>